<name>A0A9E8HSK1_9ALTE</name>
<evidence type="ECO:0000313" key="14">
    <source>
        <dbReference type="EMBL" id="UZW74999.1"/>
    </source>
</evidence>
<keyword evidence="8" id="KW-0408">Iron</keyword>
<dbReference type="RefSeq" id="WP_251812339.1">
    <property type="nucleotide sequence ID" value="NZ_CP101527.1"/>
</dbReference>
<feature type="transmembrane region" description="Helical" evidence="12">
    <location>
        <begin position="6"/>
        <end position="25"/>
    </location>
</feature>
<feature type="transmembrane region" description="Helical" evidence="12">
    <location>
        <begin position="180"/>
        <end position="199"/>
    </location>
</feature>
<dbReference type="Pfam" id="PF00487">
    <property type="entry name" value="FA_desaturase"/>
    <property type="match status" value="1"/>
</dbReference>
<evidence type="ECO:0000256" key="5">
    <source>
        <dbReference type="ARBA" id="ARBA00022832"/>
    </source>
</evidence>
<keyword evidence="10 12" id="KW-0472">Membrane</keyword>
<evidence type="ECO:0000256" key="11">
    <source>
        <dbReference type="ARBA" id="ARBA00023160"/>
    </source>
</evidence>
<comment type="subcellular location">
    <subcellularLocation>
        <location evidence="1">Membrane</location>
        <topology evidence="1">Multi-pass membrane protein</topology>
    </subcellularLocation>
</comment>
<feature type="domain" description="Fatty acid desaturase" evidence="13">
    <location>
        <begin position="41"/>
        <end position="259"/>
    </location>
</feature>
<evidence type="ECO:0000256" key="2">
    <source>
        <dbReference type="ARBA" id="ARBA00008749"/>
    </source>
</evidence>
<dbReference type="GO" id="GO:0016020">
    <property type="term" value="C:membrane"/>
    <property type="evidence" value="ECO:0007669"/>
    <property type="project" value="UniProtKB-SubCell"/>
</dbReference>
<dbReference type="PANTHER" id="PTHR11351:SF31">
    <property type="entry name" value="DESATURASE 1, ISOFORM A-RELATED"/>
    <property type="match status" value="1"/>
</dbReference>
<evidence type="ECO:0000313" key="15">
    <source>
        <dbReference type="Proteomes" id="UP001164472"/>
    </source>
</evidence>
<keyword evidence="6 12" id="KW-1133">Transmembrane helix</keyword>
<evidence type="ECO:0000256" key="8">
    <source>
        <dbReference type="ARBA" id="ARBA00023004"/>
    </source>
</evidence>
<gene>
    <name evidence="14" type="ORF">NNL22_18565</name>
</gene>
<dbReference type="EC" id="1.14.19.-" evidence="14"/>
<keyword evidence="7 14" id="KW-0560">Oxidoreductase</keyword>
<dbReference type="PRINTS" id="PR00075">
    <property type="entry name" value="FACDDSATRASE"/>
</dbReference>
<evidence type="ECO:0000256" key="4">
    <source>
        <dbReference type="ARBA" id="ARBA00022692"/>
    </source>
</evidence>
<sequence length="372" mass="43758">MKKPNIIWINVLIFSITALVALIGVPWYGMVHGYDSYHLLATVLCIGYCGMSITAGYHRLWSHHAYEANIIIRIIYAIGGAFALQNSALHWSSDHRIHHRYVDNNEKDPYSAKKGFWYSHIGWMLRDYQRERYDDYSNVPDLKRDPIVMWQHRNYKWLAAATNFGIPLAIGFWHGDVWGMLLTVGVLRLVISHHVTFFINSLAHLWGRQPYSDKSTAKDNALIAYFTFGEGYHNYHHSFQFDYRNGIRWWQFDPTKWLIWSLNKVGLAKNLRTCGNDRIEKAKAQMLLKKANEGLSKLPNADEIRDMLHTEYEHLVEHINQAYEAKKAWLEMKRNDLIEAYDKSEAMKQYKEIKSNLQEQREKWNSLITQYA</sequence>
<organism evidence="14 15">
    <name type="scientific">Alkalimarinus sediminis</name>
    <dbReference type="NCBI Taxonomy" id="1632866"/>
    <lineage>
        <taxon>Bacteria</taxon>
        <taxon>Pseudomonadati</taxon>
        <taxon>Pseudomonadota</taxon>
        <taxon>Gammaproteobacteria</taxon>
        <taxon>Alteromonadales</taxon>
        <taxon>Alteromonadaceae</taxon>
        <taxon>Alkalimarinus</taxon>
    </lineage>
</organism>
<evidence type="ECO:0000256" key="10">
    <source>
        <dbReference type="ARBA" id="ARBA00023136"/>
    </source>
</evidence>
<evidence type="ECO:0000256" key="12">
    <source>
        <dbReference type="SAM" id="Phobius"/>
    </source>
</evidence>
<dbReference type="GO" id="GO:0006636">
    <property type="term" value="P:unsaturated fatty acid biosynthetic process"/>
    <property type="evidence" value="ECO:0007669"/>
    <property type="project" value="InterPro"/>
</dbReference>
<dbReference type="KEGG" id="asem:NNL22_18565"/>
<feature type="transmembrane region" description="Helical" evidence="12">
    <location>
        <begin position="37"/>
        <end position="58"/>
    </location>
</feature>
<dbReference type="Proteomes" id="UP001164472">
    <property type="component" value="Chromosome"/>
</dbReference>
<evidence type="ECO:0000259" key="13">
    <source>
        <dbReference type="Pfam" id="PF00487"/>
    </source>
</evidence>
<keyword evidence="5" id="KW-0276">Fatty acid metabolism</keyword>
<keyword evidence="9" id="KW-0443">Lipid metabolism</keyword>
<keyword evidence="4 12" id="KW-0812">Transmembrane</keyword>
<comment type="similarity">
    <text evidence="2">Belongs to the fatty acid desaturase type 2 family.</text>
</comment>
<evidence type="ECO:0000256" key="9">
    <source>
        <dbReference type="ARBA" id="ARBA00023098"/>
    </source>
</evidence>
<dbReference type="InterPro" id="IPR015876">
    <property type="entry name" value="Acyl-CoA_DS"/>
</dbReference>
<dbReference type="InterPro" id="IPR005804">
    <property type="entry name" value="FA_desaturase_dom"/>
</dbReference>
<dbReference type="GO" id="GO:0004768">
    <property type="term" value="F:stearoyl-CoA 9-desaturase activity"/>
    <property type="evidence" value="ECO:0007669"/>
    <property type="project" value="InterPro"/>
</dbReference>
<dbReference type="PIRSF" id="PIRSF000345">
    <property type="entry name" value="OLE1"/>
    <property type="match status" value="1"/>
</dbReference>
<dbReference type="PANTHER" id="PTHR11351">
    <property type="entry name" value="ACYL-COA DESATURASE"/>
    <property type="match status" value="1"/>
</dbReference>
<accession>A0A9E8HSK1</accession>
<dbReference type="EMBL" id="CP101527">
    <property type="protein sequence ID" value="UZW74999.1"/>
    <property type="molecule type" value="Genomic_DNA"/>
</dbReference>
<feature type="transmembrane region" description="Helical" evidence="12">
    <location>
        <begin position="157"/>
        <end position="174"/>
    </location>
</feature>
<protein>
    <submittedName>
        <fullName evidence="14">Fatty acid desaturase</fullName>
        <ecNumber evidence="14">1.14.19.-</ecNumber>
    </submittedName>
</protein>
<keyword evidence="3" id="KW-0444">Lipid biosynthesis</keyword>
<evidence type="ECO:0000256" key="1">
    <source>
        <dbReference type="ARBA" id="ARBA00004141"/>
    </source>
</evidence>
<dbReference type="AlphaFoldDB" id="A0A9E8HSK1"/>
<evidence type="ECO:0000256" key="6">
    <source>
        <dbReference type="ARBA" id="ARBA00022989"/>
    </source>
</evidence>
<reference evidence="14" key="1">
    <citation type="submission" date="2022-07" db="EMBL/GenBank/DDBJ databases">
        <title>Alkalimarinus sp. nov., isolated from gut of a Alitta virens.</title>
        <authorList>
            <person name="Yang A.I."/>
            <person name="Shin N.-R."/>
        </authorList>
    </citation>
    <scope>NUCLEOTIDE SEQUENCE</scope>
    <source>
        <strain evidence="14">FA028</strain>
    </source>
</reference>
<keyword evidence="11" id="KW-0275">Fatty acid biosynthesis</keyword>
<evidence type="ECO:0000256" key="3">
    <source>
        <dbReference type="ARBA" id="ARBA00022516"/>
    </source>
</evidence>
<keyword evidence="15" id="KW-1185">Reference proteome</keyword>
<evidence type="ECO:0000256" key="7">
    <source>
        <dbReference type="ARBA" id="ARBA00023002"/>
    </source>
</evidence>
<proteinExistence type="inferred from homology"/>
<dbReference type="InterPro" id="IPR009160">
    <property type="entry name" value="Acyl-CoA_deSatase_haem/ster-bd"/>
</dbReference>
<dbReference type="CDD" id="cd03505">
    <property type="entry name" value="Delta9-FADS-like"/>
    <property type="match status" value="1"/>
</dbReference>